<dbReference type="Proteomes" id="UP000288212">
    <property type="component" value="Unassembled WGS sequence"/>
</dbReference>
<evidence type="ECO:0000256" key="1">
    <source>
        <dbReference type="SAM" id="SignalP"/>
    </source>
</evidence>
<organism evidence="2 3">
    <name type="scientific">Aliidiomarina haloalkalitolerans</name>
    <dbReference type="NCBI Taxonomy" id="859059"/>
    <lineage>
        <taxon>Bacteria</taxon>
        <taxon>Pseudomonadati</taxon>
        <taxon>Pseudomonadota</taxon>
        <taxon>Gammaproteobacteria</taxon>
        <taxon>Alteromonadales</taxon>
        <taxon>Idiomarinaceae</taxon>
        <taxon>Aliidiomarina</taxon>
    </lineage>
</organism>
<comment type="caution">
    <text evidence="2">The sequence shown here is derived from an EMBL/GenBank/DDBJ whole genome shotgun (WGS) entry which is preliminary data.</text>
</comment>
<name>A0A432VV14_9GAMM</name>
<dbReference type="RefSeq" id="WP_126792436.1">
    <property type="nucleotide sequence ID" value="NZ_PIPI01000003.1"/>
</dbReference>
<proteinExistence type="predicted"/>
<evidence type="ECO:0008006" key="4">
    <source>
        <dbReference type="Google" id="ProtNLM"/>
    </source>
</evidence>
<dbReference type="EMBL" id="PIPI01000003">
    <property type="protein sequence ID" value="RUO20312.1"/>
    <property type="molecule type" value="Genomic_DNA"/>
</dbReference>
<feature type="signal peptide" evidence="1">
    <location>
        <begin position="1"/>
        <end position="25"/>
    </location>
</feature>
<accession>A0A432VV14</accession>
<evidence type="ECO:0000313" key="3">
    <source>
        <dbReference type="Proteomes" id="UP000288212"/>
    </source>
</evidence>
<gene>
    <name evidence="2" type="ORF">CWE06_06740</name>
</gene>
<sequence length="171" mass="19022">MTSRYKLHLFIVVLFGFSLVPNVSAQQDDMLITLGFASAPSFSEQSSQRGAYLPLWVAQPNAFTQETGYYLNVGIPEAELFSSSDVNRHSVTVVSAGLTYQVAEHVYVFGGPGYSYQRQTFFNYETQSRHRLNGNLGIAFIGEKFGVHLNYDSGPNAFGLGFVTRTRWLGN</sequence>
<evidence type="ECO:0000313" key="2">
    <source>
        <dbReference type="EMBL" id="RUO20312.1"/>
    </source>
</evidence>
<feature type="chain" id="PRO_5019270327" description="Acyloxyacyl hydrolase" evidence="1">
    <location>
        <begin position="26"/>
        <end position="171"/>
    </location>
</feature>
<keyword evidence="3" id="KW-1185">Reference proteome</keyword>
<protein>
    <recommendedName>
        <fullName evidence="4">Acyloxyacyl hydrolase</fullName>
    </recommendedName>
</protein>
<keyword evidence="1" id="KW-0732">Signal</keyword>
<dbReference type="AlphaFoldDB" id="A0A432VV14"/>
<dbReference type="OrthoDB" id="6399761at2"/>
<reference evidence="2 3" key="1">
    <citation type="journal article" date="2011" name="Front. Microbiol.">
        <title>Genomic signatures of strain selection and enhancement in Bacillus atrophaeus var. globigii, a historical biowarfare simulant.</title>
        <authorList>
            <person name="Gibbons H.S."/>
            <person name="Broomall S.M."/>
            <person name="McNew L.A."/>
            <person name="Daligault H."/>
            <person name="Chapman C."/>
            <person name="Bruce D."/>
            <person name="Karavis M."/>
            <person name="Krepps M."/>
            <person name="McGregor P.A."/>
            <person name="Hong C."/>
            <person name="Park K.H."/>
            <person name="Akmal A."/>
            <person name="Feldman A."/>
            <person name="Lin J.S."/>
            <person name="Chang W.E."/>
            <person name="Higgs B.W."/>
            <person name="Demirev P."/>
            <person name="Lindquist J."/>
            <person name="Liem A."/>
            <person name="Fochler E."/>
            <person name="Read T.D."/>
            <person name="Tapia R."/>
            <person name="Johnson S."/>
            <person name="Bishop-Lilly K.A."/>
            <person name="Detter C."/>
            <person name="Han C."/>
            <person name="Sozhamannan S."/>
            <person name="Rosenzweig C.N."/>
            <person name="Skowronski E.W."/>
        </authorList>
    </citation>
    <scope>NUCLEOTIDE SEQUENCE [LARGE SCALE GENOMIC DNA]</scope>
    <source>
        <strain evidence="2 3">AK5</strain>
    </source>
</reference>